<dbReference type="Proteomes" id="UP000070328">
    <property type="component" value="Unassembled WGS sequence"/>
</dbReference>
<evidence type="ECO:0000313" key="3">
    <source>
        <dbReference type="Proteomes" id="UP000070328"/>
    </source>
</evidence>
<feature type="compositionally biased region" description="Basic and acidic residues" evidence="1">
    <location>
        <begin position="119"/>
        <end position="137"/>
    </location>
</feature>
<accession>A0A135SSA7</accession>
<keyword evidence="3" id="KW-1185">Reference proteome</keyword>
<proteinExistence type="predicted"/>
<protein>
    <submittedName>
        <fullName evidence="2">Uncharacterized protein</fullName>
    </submittedName>
</protein>
<evidence type="ECO:0000313" key="2">
    <source>
        <dbReference type="EMBL" id="KXH38687.1"/>
    </source>
</evidence>
<comment type="caution">
    <text evidence="2">The sequence shown here is derived from an EMBL/GenBank/DDBJ whole genome shotgun (WGS) entry which is preliminary data.</text>
</comment>
<name>A0A135SSA7_9PEZI</name>
<gene>
    <name evidence="2" type="ORF">CSIM01_13872</name>
</gene>
<organism evidence="2 3">
    <name type="scientific">Colletotrichum simmondsii</name>
    <dbReference type="NCBI Taxonomy" id="703756"/>
    <lineage>
        <taxon>Eukaryota</taxon>
        <taxon>Fungi</taxon>
        <taxon>Dikarya</taxon>
        <taxon>Ascomycota</taxon>
        <taxon>Pezizomycotina</taxon>
        <taxon>Sordariomycetes</taxon>
        <taxon>Hypocreomycetidae</taxon>
        <taxon>Glomerellales</taxon>
        <taxon>Glomerellaceae</taxon>
        <taxon>Colletotrichum</taxon>
        <taxon>Colletotrichum acutatum species complex</taxon>
    </lineage>
</organism>
<reference evidence="2 3" key="1">
    <citation type="submission" date="2014-02" db="EMBL/GenBank/DDBJ databases">
        <title>The genome sequence of Colletotrichum simmondsii CBS122122.</title>
        <authorList>
            <person name="Baroncelli R."/>
            <person name="Thon M.R."/>
        </authorList>
    </citation>
    <scope>NUCLEOTIDE SEQUENCE [LARGE SCALE GENOMIC DNA]</scope>
    <source>
        <strain evidence="2 3">CBS122122</strain>
    </source>
</reference>
<sequence>MASSSSTASKASMAPPSYFASNDLDFNPWDALDIEITDPKIIRSDKFQDIVDKHYIRAVAHCDPADRIGYPQAFPWGVKLHGGQSTGPGLAPGTQGGPSGVTPGRSGNPFVAGDNSPEAGRRQETSPGRPEKPKILDDDHEDAILQDPEAVIVIDEPRRGYPRVTDKNLLLAGCIVGWPRNKMHIDIDHRNIVLAKFTRTGYFYKKVLNYNSKTKPVGWEYALSSPEIRTNDIVFNDQFKCCMSEETEVGKFDKLRTMVIHAVQNDRGRNPNVFSAVP</sequence>
<dbReference type="AlphaFoldDB" id="A0A135SSA7"/>
<evidence type="ECO:0000256" key="1">
    <source>
        <dbReference type="SAM" id="MobiDB-lite"/>
    </source>
</evidence>
<dbReference type="EMBL" id="JFBX01000445">
    <property type="protein sequence ID" value="KXH38687.1"/>
    <property type="molecule type" value="Genomic_DNA"/>
</dbReference>
<feature type="region of interest" description="Disordered" evidence="1">
    <location>
        <begin position="84"/>
        <end position="139"/>
    </location>
</feature>